<feature type="binding site" evidence="5">
    <location>
        <position position="300"/>
    </location>
    <ligand>
        <name>Fe cation</name>
        <dbReference type="ChEBI" id="CHEBI:24875"/>
        <note>catalytic</note>
    </ligand>
</feature>
<dbReference type="InterPro" id="IPR004294">
    <property type="entry name" value="Carotenoid_Oase"/>
</dbReference>
<keyword evidence="2 5" id="KW-0479">Metal-binding</keyword>
<dbReference type="GO" id="GO:0046872">
    <property type="term" value="F:metal ion binding"/>
    <property type="evidence" value="ECO:0007669"/>
    <property type="project" value="UniProtKB-KW"/>
</dbReference>
<evidence type="ECO:0000256" key="2">
    <source>
        <dbReference type="ARBA" id="ARBA00022723"/>
    </source>
</evidence>
<dbReference type="AlphaFoldDB" id="A0A835I7L3"/>
<comment type="caution">
    <text evidence="6">The sequence shown here is derived from an EMBL/GenBank/DDBJ whole genome shotgun (WGS) entry which is preliminary data.</text>
</comment>
<proteinExistence type="inferred from homology"/>
<dbReference type="Proteomes" id="UP000631114">
    <property type="component" value="Unassembled WGS sequence"/>
</dbReference>
<comment type="similarity">
    <text evidence="1">Belongs to the carotenoid oxygenase family.</text>
</comment>
<keyword evidence="7" id="KW-1185">Reference proteome</keyword>
<protein>
    <submittedName>
        <fullName evidence="6">Uncharacterized protein</fullName>
    </submittedName>
</protein>
<evidence type="ECO:0000256" key="5">
    <source>
        <dbReference type="PIRSR" id="PIRSR604294-1"/>
    </source>
</evidence>
<keyword evidence="4 5" id="KW-0408">Iron</keyword>
<keyword evidence="3" id="KW-0223">Dioxygenase</keyword>
<dbReference type="GO" id="GO:0016121">
    <property type="term" value="P:carotene catabolic process"/>
    <property type="evidence" value="ECO:0007669"/>
    <property type="project" value="TreeGrafter"/>
</dbReference>
<dbReference type="PANTHER" id="PTHR10543:SF142">
    <property type="entry name" value="OS06G0162550 PROTEIN"/>
    <property type="match status" value="1"/>
</dbReference>
<dbReference type="OrthoDB" id="1069523at2759"/>
<evidence type="ECO:0000313" key="7">
    <source>
        <dbReference type="Proteomes" id="UP000631114"/>
    </source>
</evidence>
<dbReference type="GO" id="GO:0010436">
    <property type="term" value="F:carotenoid dioxygenase activity"/>
    <property type="evidence" value="ECO:0007669"/>
    <property type="project" value="TreeGrafter"/>
</dbReference>
<comment type="cofactor">
    <cofactor evidence="5">
        <name>Fe(2+)</name>
        <dbReference type="ChEBI" id="CHEBI:29033"/>
    </cofactor>
    <text evidence="5">Binds 1 Fe(2+) ion per subunit.</text>
</comment>
<evidence type="ECO:0000256" key="4">
    <source>
        <dbReference type="ARBA" id="ARBA00023004"/>
    </source>
</evidence>
<reference evidence="6 7" key="1">
    <citation type="submission" date="2020-10" db="EMBL/GenBank/DDBJ databases">
        <title>The Coptis chinensis genome and diversification of protoberbering-type alkaloids.</title>
        <authorList>
            <person name="Wang B."/>
            <person name="Shu S."/>
            <person name="Song C."/>
            <person name="Liu Y."/>
        </authorList>
    </citation>
    <scope>NUCLEOTIDE SEQUENCE [LARGE SCALE GENOMIC DNA]</scope>
    <source>
        <strain evidence="6">HL-2020</strain>
        <tissue evidence="6">Leaf</tissue>
    </source>
</reference>
<keyword evidence="3" id="KW-0560">Oxidoreductase</keyword>
<dbReference type="PANTHER" id="PTHR10543">
    <property type="entry name" value="BETA-CAROTENE DIOXYGENASE"/>
    <property type="match status" value="1"/>
</dbReference>
<feature type="binding site" evidence="5">
    <location>
        <position position="187"/>
    </location>
    <ligand>
        <name>Fe cation</name>
        <dbReference type="ChEBI" id="CHEBI:24875"/>
        <note>catalytic</note>
    </ligand>
</feature>
<gene>
    <name evidence="6" type="ORF">IFM89_005484</name>
</gene>
<feature type="binding site" evidence="5">
    <location>
        <position position="236"/>
    </location>
    <ligand>
        <name>Fe cation</name>
        <dbReference type="ChEBI" id="CHEBI:24875"/>
        <note>catalytic</note>
    </ligand>
</feature>
<accession>A0A835I7L3</accession>
<organism evidence="6 7">
    <name type="scientific">Coptis chinensis</name>
    <dbReference type="NCBI Taxonomy" id="261450"/>
    <lineage>
        <taxon>Eukaryota</taxon>
        <taxon>Viridiplantae</taxon>
        <taxon>Streptophyta</taxon>
        <taxon>Embryophyta</taxon>
        <taxon>Tracheophyta</taxon>
        <taxon>Spermatophyta</taxon>
        <taxon>Magnoliopsida</taxon>
        <taxon>Ranunculales</taxon>
        <taxon>Ranunculaceae</taxon>
        <taxon>Coptidoideae</taxon>
        <taxon>Coptis</taxon>
    </lineage>
</organism>
<dbReference type="GO" id="GO:0009570">
    <property type="term" value="C:chloroplast stroma"/>
    <property type="evidence" value="ECO:0007669"/>
    <property type="project" value="TreeGrafter"/>
</dbReference>
<dbReference type="Pfam" id="PF03055">
    <property type="entry name" value="RPE65"/>
    <property type="match status" value="2"/>
</dbReference>
<evidence type="ECO:0000256" key="1">
    <source>
        <dbReference type="ARBA" id="ARBA00006787"/>
    </source>
</evidence>
<name>A0A835I7L3_9MAGN</name>
<evidence type="ECO:0000256" key="3">
    <source>
        <dbReference type="ARBA" id="ARBA00022964"/>
    </source>
</evidence>
<dbReference type="EMBL" id="JADFTS010000003">
    <property type="protein sequence ID" value="KAF9613050.1"/>
    <property type="molecule type" value="Genomic_DNA"/>
</dbReference>
<evidence type="ECO:0000313" key="6">
    <source>
        <dbReference type="EMBL" id="KAF9613050.1"/>
    </source>
</evidence>
<sequence>MASTRFAFQVSSVHKTSFSPRLDYLRTSLPSALKPFLKELLHVPIGLDVSKTIKDTSRQLLTAFVDSVFQFVDHPYLPSESNFAPTEEIGHDVMIGNVEGEIPIDFPLGAYIRNGDSPAIIAAYVLNLLRFGKANKCLSNTNVFEHSGKIYSITENHMPHEIDIVTLETVVGDWAIEKSWGRPFISHPKKTPGTGELVTVGVDALKPFCVLGVVSADGKKLLQKVDLQFKRSSICHEIGVTQKYNIVINCPLTIDINRLVKGGPLIKFNKEDYTKIGVMPRYGDASSIRWFEVTSNCTFHILNCFEDGDEVIVRGCRAQESVIPGPEFGHDKVEWFSRGFKPIDPGEANGDLEVGLKYGMLAKLYLEELSTRQSEMKEHSPSEELIKVEYHKFEDNNFCSGAAFVSKHRSHDEDDGWIVCFVHHEDTNVSQSVTFDPLKAQPKYVCRKLNVYKDYK</sequence>